<feature type="transmembrane region" description="Helical" evidence="14">
    <location>
        <begin position="804"/>
        <end position="824"/>
    </location>
</feature>
<reference evidence="16 17" key="1">
    <citation type="journal article" date="2013" name="Genome Announc.">
        <title>Genome Sequence of the Obligate Gammaproteobacterial Methanotroph Methylomicrobium album Strain BG8.</title>
        <authorList>
            <person name="Kits K.D."/>
            <person name="Kalyuzhnaya M.G."/>
            <person name="Klotz M.G."/>
            <person name="Jetten M.S."/>
            <person name="Op den Camp H.J."/>
            <person name="Vuilleumier S."/>
            <person name="Bringel F."/>
            <person name="Dispirito A.A."/>
            <person name="Murrell J.C."/>
            <person name="Bruce D."/>
            <person name="Cheng J.F."/>
            <person name="Copeland A."/>
            <person name="Goodwin L."/>
            <person name="Hauser L."/>
            <person name="Lajus A."/>
            <person name="Land M.L."/>
            <person name="Lapidus A."/>
            <person name="Lucas S."/>
            <person name="Medigue C."/>
            <person name="Pitluck S."/>
            <person name="Woyke T."/>
            <person name="Zeytun A."/>
            <person name="Stein L.Y."/>
        </authorList>
    </citation>
    <scope>NUCLEOTIDE SEQUENCE [LARGE SCALE GENOMIC DNA]</scope>
    <source>
        <strain evidence="16 17">BG8</strain>
    </source>
</reference>
<dbReference type="PROSITE" id="PS00154">
    <property type="entry name" value="ATPASE_E1_E2"/>
    <property type="match status" value="1"/>
</dbReference>
<dbReference type="eggNOG" id="COG0474">
    <property type="taxonomic scope" value="Bacteria"/>
</dbReference>
<evidence type="ECO:0000313" key="17">
    <source>
        <dbReference type="Proteomes" id="UP000005090"/>
    </source>
</evidence>
<dbReference type="RefSeq" id="WP_005373845.1">
    <property type="nucleotide sequence ID" value="NZ_CM001475.1"/>
</dbReference>
<evidence type="ECO:0000256" key="7">
    <source>
        <dbReference type="ARBA" id="ARBA00022723"/>
    </source>
</evidence>
<dbReference type="InterPro" id="IPR023214">
    <property type="entry name" value="HAD_sf"/>
</dbReference>
<dbReference type="SFLD" id="SFLDS00003">
    <property type="entry name" value="Haloacid_Dehalogenase"/>
    <property type="match status" value="1"/>
</dbReference>
<keyword evidence="5" id="KW-0813">Transport</keyword>
<evidence type="ECO:0000256" key="10">
    <source>
        <dbReference type="ARBA" id="ARBA00022840"/>
    </source>
</evidence>
<dbReference type="InterPro" id="IPR006068">
    <property type="entry name" value="ATPase_P-typ_cation-transptr_C"/>
</dbReference>
<feature type="transmembrane region" description="Helical" evidence="14">
    <location>
        <begin position="290"/>
        <end position="308"/>
    </location>
</feature>
<dbReference type="Pfam" id="PF13246">
    <property type="entry name" value="Cation_ATPase"/>
    <property type="match status" value="1"/>
</dbReference>
<feature type="transmembrane region" description="Helical" evidence="14">
    <location>
        <begin position="830"/>
        <end position="848"/>
    </location>
</feature>
<evidence type="ECO:0000256" key="13">
    <source>
        <dbReference type="ARBA" id="ARBA00023136"/>
    </source>
</evidence>
<dbReference type="InterPro" id="IPR036412">
    <property type="entry name" value="HAD-like_sf"/>
</dbReference>
<keyword evidence="17" id="KW-1185">Reference proteome</keyword>
<dbReference type="GO" id="GO:1902600">
    <property type="term" value="P:proton transmembrane transport"/>
    <property type="evidence" value="ECO:0007669"/>
    <property type="project" value="TreeGrafter"/>
</dbReference>
<dbReference type="Pfam" id="PF00689">
    <property type="entry name" value="Cation_ATPase_C"/>
    <property type="match status" value="1"/>
</dbReference>
<dbReference type="GO" id="GO:0036376">
    <property type="term" value="P:sodium ion export across plasma membrane"/>
    <property type="evidence" value="ECO:0007669"/>
    <property type="project" value="TreeGrafter"/>
</dbReference>
<dbReference type="InterPro" id="IPR023298">
    <property type="entry name" value="ATPase_P-typ_TM_dom_sf"/>
</dbReference>
<evidence type="ECO:0000313" key="16">
    <source>
        <dbReference type="EMBL" id="EIC30913.1"/>
    </source>
</evidence>
<proteinExistence type="inferred from homology"/>
<evidence type="ECO:0000256" key="1">
    <source>
        <dbReference type="ARBA" id="ARBA00004651"/>
    </source>
</evidence>
<feature type="transmembrane region" description="Helical" evidence="14">
    <location>
        <begin position="6"/>
        <end position="27"/>
    </location>
</feature>
<dbReference type="GO" id="GO:0046872">
    <property type="term" value="F:metal ion binding"/>
    <property type="evidence" value="ECO:0007669"/>
    <property type="project" value="UniProtKB-KW"/>
</dbReference>
<dbReference type="SMART" id="SM00831">
    <property type="entry name" value="Cation_ATPase_N"/>
    <property type="match status" value="1"/>
</dbReference>
<dbReference type="Gene3D" id="3.40.1110.10">
    <property type="entry name" value="Calcium-transporting ATPase, cytoplasmic domain N"/>
    <property type="match status" value="1"/>
</dbReference>
<dbReference type="Proteomes" id="UP000005090">
    <property type="component" value="Chromosome"/>
</dbReference>
<dbReference type="Pfam" id="PF00122">
    <property type="entry name" value="E1-E2_ATPase"/>
    <property type="match status" value="1"/>
</dbReference>
<evidence type="ECO:0000256" key="11">
    <source>
        <dbReference type="ARBA" id="ARBA00022967"/>
    </source>
</evidence>
<evidence type="ECO:0000256" key="6">
    <source>
        <dbReference type="ARBA" id="ARBA00022692"/>
    </source>
</evidence>
<dbReference type="GO" id="GO:0005886">
    <property type="term" value="C:plasma membrane"/>
    <property type="evidence" value="ECO:0007669"/>
    <property type="project" value="UniProtKB-SubCell"/>
</dbReference>
<keyword evidence="13 14" id="KW-0472">Membrane</keyword>
<keyword evidence="7" id="KW-0479">Metal-binding</keyword>
<dbReference type="InterPro" id="IPR001757">
    <property type="entry name" value="P_typ_ATPase"/>
</dbReference>
<dbReference type="GO" id="GO:0006883">
    <property type="term" value="P:intracellular sodium ion homeostasis"/>
    <property type="evidence" value="ECO:0007669"/>
    <property type="project" value="TreeGrafter"/>
</dbReference>
<protein>
    <recommendedName>
        <fullName evidence="3">P-type Ca(2+) transporter</fullName>
        <ecNumber evidence="3">7.2.2.10</ecNumber>
    </recommendedName>
</protein>
<dbReference type="SFLD" id="SFLDG00002">
    <property type="entry name" value="C1.7:_P-type_atpase_like"/>
    <property type="match status" value="1"/>
</dbReference>
<feature type="transmembrane region" description="Helical" evidence="14">
    <location>
        <begin position="899"/>
        <end position="918"/>
    </location>
</feature>
<dbReference type="GO" id="GO:0005388">
    <property type="term" value="F:P-type calcium transporter activity"/>
    <property type="evidence" value="ECO:0007669"/>
    <property type="project" value="UniProtKB-EC"/>
</dbReference>
<keyword evidence="8" id="KW-0547">Nucleotide-binding</keyword>
<sequence length="943" mass="101984">MRPDLALILLFITFLVTGILLCLQLTVSLRRRPAQSSPPSKPAEPEVAWHILSPAQALEKLGVMQAPGLSREEAARRIEKLGANRLAEAPARPVWIKFLAQFKSLLIIVLFAAALLAAAIGDVIDGIVILIVVLINAVLGFSQEFQAEKSLAALKKMLALQAKIRREGYSFEIPSTEIVPGDIVILHTGDKIPADGRLISANLLEVDESPLTGESTPVAKQVEALPQAELPVAERSNLLFMNTTVTRGHAEMVVTATGMATEIGRLADLLTERQDGETPLQSQLNSLGKSLALIAVTIITVLFGSALLRGEPLIQTVFTAIALAVASIPEGLPTVVTVTLALGLRRMARNHAIVKRLAAVETLGCTTVICSDKTGTLTVNQMTVRSLFFKDQLFRVTGNGYAIEGGIFPVSGAALPVNMTRLLLPVALCNNSHLRERRVVGDPMEGALLVLAAKGGIDQLQALRRQPRIAEIPFDAGHKFMATFHRQDDEIHLYVKGAPEVLLDRCRDAVDGNGDTVPLERHRVMRRNDDMAEAGLRVLGVASGTLPAAEFATDRDLFGYLNELTFIGLVGLMDPPRAEARAAIGQCRKAGIRVKMITGDQKVTAEAIARELGLEGQVLEGRELAAMDERRLAEHIAGIGVFARTAPEQKVRIIQALKAQGHVVAMTGDGVNDAPALKIADIGIAMGVTGTHVAQEAATMILTDDNFATIVKAVKEGRRIYENMVKFIRFQLSTNIGAILTVTGAQLLGLPSPFSAVQLLWINIIMDGPPAMSLSVDPGRPDTMSEAPRLATARILSLRRFGNLLTYGLTMAAGTLGVLFHAQPGNDAEHAKALAFTTFVLFQVFNVFNARSEKGTAFHRHFFANKMLWVSLFGVFLLQVLSIHWLPAQRIFHTAPLSAGDWLIAAAVASSVLILEELRKLLTVVLRWLRNGRPNCEKDDSPE</sequence>
<feature type="transmembrane region" description="Helical" evidence="14">
    <location>
        <begin position="868"/>
        <end position="887"/>
    </location>
</feature>
<dbReference type="SFLD" id="SFLDF00027">
    <property type="entry name" value="p-type_atpase"/>
    <property type="match status" value="1"/>
</dbReference>
<organism evidence="16 17">
    <name type="scientific">Methylomicrobium album BG8</name>
    <dbReference type="NCBI Taxonomy" id="686340"/>
    <lineage>
        <taxon>Bacteria</taxon>
        <taxon>Pseudomonadati</taxon>
        <taxon>Pseudomonadota</taxon>
        <taxon>Gammaproteobacteria</taxon>
        <taxon>Methylococcales</taxon>
        <taxon>Methylococcaceae</taxon>
        <taxon>Methylomicrobium</taxon>
    </lineage>
</organism>
<evidence type="ECO:0000256" key="4">
    <source>
        <dbReference type="ARBA" id="ARBA00022475"/>
    </source>
</evidence>
<feature type="transmembrane region" description="Helical" evidence="14">
    <location>
        <begin position="102"/>
        <end position="121"/>
    </location>
</feature>
<dbReference type="Gene3D" id="3.40.50.1000">
    <property type="entry name" value="HAD superfamily/HAD-like"/>
    <property type="match status" value="1"/>
</dbReference>
<name>H8GPG7_METAL</name>
<keyword evidence="10" id="KW-0067">ATP-binding</keyword>
<dbReference type="GO" id="GO:0005391">
    <property type="term" value="F:P-type sodium:potassium-exchanging transporter activity"/>
    <property type="evidence" value="ECO:0007669"/>
    <property type="project" value="TreeGrafter"/>
</dbReference>
<dbReference type="InterPro" id="IPR059000">
    <property type="entry name" value="ATPase_P-type_domA"/>
</dbReference>
<dbReference type="SUPFAM" id="SSF56784">
    <property type="entry name" value="HAD-like"/>
    <property type="match status" value="1"/>
</dbReference>
<gene>
    <name evidence="16" type="ORF">Metal_3243</name>
</gene>
<dbReference type="PANTHER" id="PTHR43294:SF21">
    <property type="entry name" value="CATION TRANSPORTING ATPASE"/>
    <property type="match status" value="1"/>
</dbReference>
<keyword evidence="6 14" id="KW-0812">Transmembrane</keyword>
<evidence type="ECO:0000256" key="3">
    <source>
        <dbReference type="ARBA" id="ARBA00012790"/>
    </source>
</evidence>
<dbReference type="EC" id="7.2.2.10" evidence="3"/>
<dbReference type="GO" id="GO:1990573">
    <property type="term" value="P:potassium ion import across plasma membrane"/>
    <property type="evidence" value="ECO:0007669"/>
    <property type="project" value="TreeGrafter"/>
</dbReference>
<dbReference type="SUPFAM" id="SSF81660">
    <property type="entry name" value="Metal cation-transporting ATPase, ATP-binding domain N"/>
    <property type="match status" value="1"/>
</dbReference>
<keyword evidence="11" id="KW-1278">Translocase</keyword>
<keyword evidence="12 14" id="KW-1133">Transmembrane helix</keyword>
<dbReference type="GO" id="GO:0016887">
    <property type="term" value="F:ATP hydrolysis activity"/>
    <property type="evidence" value="ECO:0007669"/>
    <property type="project" value="InterPro"/>
</dbReference>
<evidence type="ECO:0000259" key="15">
    <source>
        <dbReference type="SMART" id="SM00831"/>
    </source>
</evidence>
<evidence type="ECO:0000256" key="2">
    <source>
        <dbReference type="ARBA" id="ARBA00005675"/>
    </source>
</evidence>
<dbReference type="PANTHER" id="PTHR43294">
    <property type="entry name" value="SODIUM/POTASSIUM-TRANSPORTING ATPASE SUBUNIT ALPHA"/>
    <property type="match status" value="1"/>
</dbReference>
<dbReference type="Gene3D" id="2.70.150.10">
    <property type="entry name" value="Calcium-transporting ATPase, cytoplasmic transduction domain A"/>
    <property type="match status" value="1"/>
</dbReference>
<evidence type="ECO:0000256" key="8">
    <source>
        <dbReference type="ARBA" id="ARBA00022741"/>
    </source>
</evidence>
<evidence type="ECO:0000256" key="9">
    <source>
        <dbReference type="ARBA" id="ARBA00022837"/>
    </source>
</evidence>
<dbReference type="Pfam" id="PF00690">
    <property type="entry name" value="Cation_ATPase_N"/>
    <property type="match status" value="1"/>
</dbReference>
<evidence type="ECO:0000256" key="5">
    <source>
        <dbReference type="ARBA" id="ARBA00022568"/>
    </source>
</evidence>
<dbReference type="InterPro" id="IPR004014">
    <property type="entry name" value="ATPase_P-typ_cation-transptr_N"/>
</dbReference>
<comment type="subcellular location">
    <subcellularLocation>
        <location evidence="1">Cell membrane</location>
        <topology evidence="1">Multi-pass membrane protein</topology>
    </subcellularLocation>
</comment>
<dbReference type="SUPFAM" id="SSF81653">
    <property type="entry name" value="Calcium ATPase, transduction domain A"/>
    <property type="match status" value="1"/>
</dbReference>
<feature type="transmembrane region" description="Helical" evidence="14">
    <location>
        <begin position="320"/>
        <end position="344"/>
    </location>
</feature>
<keyword evidence="4" id="KW-1003">Cell membrane</keyword>
<dbReference type="PRINTS" id="PR00120">
    <property type="entry name" value="HATPASE"/>
</dbReference>
<comment type="similarity">
    <text evidence="2">Belongs to the cation transport ATPase (P-type) (TC 3.A.3) family. Type IIA subfamily.</text>
</comment>
<dbReference type="Gene3D" id="1.20.1110.10">
    <property type="entry name" value="Calcium-transporting ATPase, transmembrane domain"/>
    <property type="match status" value="1"/>
</dbReference>
<feature type="transmembrane region" description="Helical" evidence="14">
    <location>
        <begin position="127"/>
        <end position="147"/>
    </location>
</feature>
<dbReference type="HOGENOM" id="CLU_002360_3_0_6"/>
<keyword evidence="9" id="KW-0106">Calcium</keyword>
<dbReference type="NCBIfam" id="TIGR01517">
    <property type="entry name" value="ATPase-IIB_Ca"/>
    <property type="match status" value="1"/>
</dbReference>
<keyword evidence="5" id="KW-0406">Ion transport</keyword>
<dbReference type="InterPro" id="IPR006408">
    <property type="entry name" value="P-type_ATPase_IIB"/>
</dbReference>
<dbReference type="NCBIfam" id="TIGR01494">
    <property type="entry name" value="ATPase_P-type"/>
    <property type="match status" value="2"/>
</dbReference>
<dbReference type="AlphaFoldDB" id="H8GPG7"/>
<dbReference type="GO" id="GO:0030007">
    <property type="term" value="P:intracellular potassium ion homeostasis"/>
    <property type="evidence" value="ECO:0007669"/>
    <property type="project" value="TreeGrafter"/>
</dbReference>
<keyword evidence="5" id="KW-0109">Calcium transport</keyword>
<dbReference type="InterPro" id="IPR050510">
    <property type="entry name" value="Cation_transp_ATPase_P-type"/>
</dbReference>
<dbReference type="STRING" id="686340.Metal_3243"/>
<dbReference type="EMBL" id="CM001475">
    <property type="protein sequence ID" value="EIC30913.1"/>
    <property type="molecule type" value="Genomic_DNA"/>
</dbReference>
<dbReference type="InterPro" id="IPR018303">
    <property type="entry name" value="ATPase_P-typ_P_site"/>
</dbReference>
<evidence type="ECO:0000256" key="14">
    <source>
        <dbReference type="SAM" id="Phobius"/>
    </source>
</evidence>
<feature type="domain" description="Cation-transporting P-type ATPase N-terminal" evidence="15">
    <location>
        <begin position="48"/>
        <end position="122"/>
    </location>
</feature>
<dbReference type="InterPro" id="IPR023299">
    <property type="entry name" value="ATPase_P-typ_cyto_dom_N"/>
</dbReference>
<dbReference type="InterPro" id="IPR044492">
    <property type="entry name" value="P_typ_ATPase_HD_dom"/>
</dbReference>
<dbReference type="PRINTS" id="PR00119">
    <property type="entry name" value="CATATPASE"/>
</dbReference>
<dbReference type="GO" id="GO:0005524">
    <property type="term" value="F:ATP binding"/>
    <property type="evidence" value="ECO:0007669"/>
    <property type="project" value="UniProtKB-KW"/>
</dbReference>
<dbReference type="SUPFAM" id="SSF81665">
    <property type="entry name" value="Calcium ATPase, transmembrane domain M"/>
    <property type="match status" value="1"/>
</dbReference>
<dbReference type="FunFam" id="2.70.150.10:FF:000016">
    <property type="entry name" value="Calcium-transporting P-type ATPase putative"/>
    <property type="match status" value="1"/>
</dbReference>
<accession>H8GPG7</accession>
<evidence type="ECO:0000256" key="12">
    <source>
        <dbReference type="ARBA" id="ARBA00022989"/>
    </source>
</evidence>
<dbReference type="InterPro" id="IPR008250">
    <property type="entry name" value="ATPase_P-typ_transduc_dom_A_sf"/>
</dbReference>